<dbReference type="EMBL" id="SMAD01000001">
    <property type="protein sequence ID" value="TCS89865.1"/>
    <property type="molecule type" value="Genomic_DNA"/>
</dbReference>
<keyword evidence="4" id="KW-1185">Reference proteome</keyword>
<comment type="caution">
    <text evidence="3">The sequence shown here is derived from an EMBL/GenBank/DDBJ whole genome shotgun (WGS) entry which is preliminary data.</text>
</comment>
<dbReference type="Pfam" id="PF19845">
    <property type="entry name" value="DUF6320"/>
    <property type="match status" value="1"/>
</dbReference>
<feature type="transmembrane region" description="Helical" evidence="2">
    <location>
        <begin position="113"/>
        <end position="133"/>
    </location>
</feature>
<organism evidence="3 4">
    <name type="scientific">Anseongella ginsenosidimutans</name>
    <dbReference type="NCBI Taxonomy" id="496056"/>
    <lineage>
        <taxon>Bacteria</taxon>
        <taxon>Pseudomonadati</taxon>
        <taxon>Bacteroidota</taxon>
        <taxon>Sphingobacteriia</taxon>
        <taxon>Sphingobacteriales</taxon>
        <taxon>Sphingobacteriaceae</taxon>
        <taxon>Anseongella</taxon>
    </lineage>
</organism>
<accession>A0A4R3KW88</accession>
<sequence length="237" mass="25824">MAICKNCGVELEEVMLSCPLCGEPVAGSGESGTSRQTTPAGEPAFQPRAEMSQPQKKFTWEIISIILLSGLIATFIVDFVINQTITWSEYPVAISLTIFAYISLFAFWQQPTLLQIAGSLALSIVFLLLLDLLTNGISWSVGLGIPLLLAANLVAAGLIGVIYRSKYKGINLLAWGFLGAAFLCLCIEGILVRFMTGTFRFGWSLIVCGSVIPVALVLFFVHLRLKKGRSLEKTFHM</sequence>
<feature type="transmembrane region" description="Helical" evidence="2">
    <location>
        <begin position="58"/>
        <end position="81"/>
    </location>
</feature>
<dbReference type="Proteomes" id="UP000295807">
    <property type="component" value="Unassembled WGS sequence"/>
</dbReference>
<gene>
    <name evidence="3" type="ORF">EDD80_10162</name>
</gene>
<evidence type="ECO:0008006" key="5">
    <source>
        <dbReference type="Google" id="ProtNLM"/>
    </source>
</evidence>
<dbReference type="AlphaFoldDB" id="A0A4R3KW88"/>
<feature type="region of interest" description="Disordered" evidence="1">
    <location>
        <begin position="28"/>
        <end position="52"/>
    </location>
</feature>
<evidence type="ECO:0000256" key="1">
    <source>
        <dbReference type="SAM" id="MobiDB-lite"/>
    </source>
</evidence>
<dbReference type="OrthoDB" id="1117586at2"/>
<evidence type="ECO:0000256" key="2">
    <source>
        <dbReference type="SAM" id="Phobius"/>
    </source>
</evidence>
<protein>
    <recommendedName>
        <fullName evidence="5">Zinc ribbon protein</fullName>
    </recommendedName>
</protein>
<reference evidence="3 4" key="1">
    <citation type="submission" date="2019-03" db="EMBL/GenBank/DDBJ databases">
        <title>Genomic Encyclopedia of Type Strains, Phase IV (KMG-IV): sequencing the most valuable type-strain genomes for metagenomic binning, comparative biology and taxonomic classification.</title>
        <authorList>
            <person name="Goeker M."/>
        </authorList>
    </citation>
    <scope>NUCLEOTIDE SEQUENCE [LARGE SCALE GENOMIC DNA]</scope>
    <source>
        <strain evidence="3 4">DSM 21100</strain>
    </source>
</reference>
<feature type="transmembrane region" description="Helical" evidence="2">
    <location>
        <begin position="87"/>
        <end position="108"/>
    </location>
</feature>
<dbReference type="RefSeq" id="WP_132127346.1">
    <property type="nucleotide sequence ID" value="NZ_CP042432.1"/>
</dbReference>
<dbReference type="InterPro" id="IPR046283">
    <property type="entry name" value="DUF6320"/>
</dbReference>
<feature type="transmembrane region" description="Helical" evidence="2">
    <location>
        <begin position="139"/>
        <end position="163"/>
    </location>
</feature>
<feature type="transmembrane region" description="Helical" evidence="2">
    <location>
        <begin position="201"/>
        <end position="223"/>
    </location>
</feature>
<keyword evidence="2" id="KW-1133">Transmembrane helix</keyword>
<evidence type="ECO:0000313" key="3">
    <source>
        <dbReference type="EMBL" id="TCS89865.1"/>
    </source>
</evidence>
<feature type="transmembrane region" description="Helical" evidence="2">
    <location>
        <begin position="172"/>
        <end position="195"/>
    </location>
</feature>
<name>A0A4R3KW88_9SPHI</name>
<keyword evidence="2" id="KW-0472">Membrane</keyword>
<keyword evidence="2" id="KW-0812">Transmembrane</keyword>
<proteinExistence type="predicted"/>
<evidence type="ECO:0000313" key="4">
    <source>
        <dbReference type="Proteomes" id="UP000295807"/>
    </source>
</evidence>